<name>A0A2T6BIQ9_9RHOB</name>
<dbReference type="Proteomes" id="UP000243978">
    <property type="component" value="Unassembled WGS sequence"/>
</dbReference>
<proteinExistence type="predicted"/>
<dbReference type="OrthoDB" id="7864216at2"/>
<evidence type="ECO:0000313" key="1">
    <source>
        <dbReference type="EMBL" id="PTX55936.1"/>
    </source>
</evidence>
<dbReference type="AlphaFoldDB" id="A0A2T6BIQ9"/>
<gene>
    <name evidence="1" type="ORF">C8N43_0585</name>
</gene>
<dbReference type="EMBL" id="QBKS01000001">
    <property type="protein sequence ID" value="PTX55936.1"/>
    <property type="molecule type" value="Genomic_DNA"/>
</dbReference>
<organism evidence="1 2">
    <name type="scientific">Litoreibacter ponti</name>
    <dbReference type="NCBI Taxonomy" id="1510457"/>
    <lineage>
        <taxon>Bacteria</taxon>
        <taxon>Pseudomonadati</taxon>
        <taxon>Pseudomonadota</taxon>
        <taxon>Alphaproteobacteria</taxon>
        <taxon>Rhodobacterales</taxon>
        <taxon>Roseobacteraceae</taxon>
        <taxon>Litoreibacter</taxon>
    </lineage>
</organism>
<keyword evidence="2" id="KW-1185">Reference proteome</keyword>
<comment type="caution">
    <text evidence="1">The sequence shown here is derived from an EMBL/GenBank/DDBJ whole genome shotgun (WGS) entry which is preliminary data.</text>
</comment>
<accession>A0A2T6BIQ9</accession>
<reference evidence="1 2" key="1">
    <citation type="submission" date="2018-04" db="EMBL/GenBank/DDBJ databases">
        <title>Genomic Encyclopedia of Archaeal and Bacterial Type Strains, Phase II (KMG-II): from individual species to whole genera.</title>
        <authorList>
            <person name="Goeker M."/>
        </authorList>
    </citation>
    <scope>NUCLEOTIDE SEQUENCE [LARGE SCALE GENOMIC DNA]</scope>
    <source>
        <strain evidence="1 2">DSM 100977</strain>
    </source>
</reference>
<evidence type="ECO:0000313" key="2">
    <source>
        <dbReference type="Proteomes" id="UP000243978"/>
    </source>
</evidence>
<protein>
    <submittedName>
        <fullName evidence="1">Uncharacterized protein</fullName>
    </submittedName>
</protein>
<dbReference type="RefSeq" id="WP_107844178.1">
    <property type="nucleotide sequence ID" value="NZ_QBKS01000001.1"/>
</dbReference>
<sequence length="68" mass="7408">MSLDAELLAAHARDDRPALIALYERAADEAETEVAAGFYLTHAYVFALEAGDTRSKALATRLRAMGRL</sequence>